<keyword evidence="2" id="KW-1185">Reference proteome</keyword>
<evidence type="ECO:0000313" key="2">
    <source>
        <dbReference type="Proteomes" id="UP000501802"/>
    </source>
</evidence>
<dbReference type="Proteomes" id="UP000501802">
    <property type="component" value="Chromosome"/>
</dbReference>
<dbReference type="AlphaFoldDB" id="A0A6G9AVY7"/>
<sequence length="183" mass="21524">MAHWVKKIVVNKWSWVYFLFLFSLEFTQAQTEKPVRFLYTEPRNGKQKSASYFLDDFALRANVPDAGCYFAMGYFRFHLAETGKIDSVAFNGDLREELKKLGENKILESQKYWLCTTCTQTKGHWFTLPVYVAYTTATPCPNNPIYSQSIRFWDNLFKNNQDEQLQIAPNEWLLAPIYAIKMR</sequence>
<name>A0A6G9AVY7_9BACT</name>
<gene>
    <name evidence="1" type="ORF">G8759_29975</name>
</gene>
<dbReference type="KEGG" id="spib:G8759_29975"/>
<dbReference type="RefSeq" id="WP_167216589.1">
    <property type="nucleotide sequence ID" value="NZ_CP050063.1"/>
</dbReference>
<proteinExistence type="predicted"/>
<accession>A0A6G9AVY7</accession>
<reference evidence="1 2" key="1">
    <citation type="submission" date="2020-03" db="EMBL/GenBank/DDBJ databases">
        <authorList>
            <person name="Kim M.K."/>
        </authorList>
    </citation>
    <scope>NUCLEOTIDE SEQUENCE [LARGE SCALE GENOMIC DNA]</scope>
    <source>
        <strain evidence="1 2">BT328</strain>
    </source>
</reference>
<protein>
    <submittedName>
        <fullName evidence="1">Uncharacterized protein</fullName>
    </submittedName>
</protein>
<dbReference type="EMBL" id="CP050063">
    <property type="protein sequence ID" value="QIP16570.1"/>
    <property type="molecule type" value="Genomic_DNA"/>
</dbReference>
<organism evidence="1 2">
    <name type="scientific">Spirosoma aureum</name>
    <dbReference type="NCBI Taxonomy" id="2692134"/>
    <lineage>
        <taxon>Bacteria</taxon>
        <taxon>Pseudomonadati</taxon>
        <taxon>Bacteroidota</taxon>
        <taxon>Cytophagia</taxon>
        <taxon>Cytophagales</taxon>
        <taxon>Cytophagaceae</taxon>
        <taxon>Spirosoma</taxon>
    </lineage>
</organism>
<evidence type="ECO:0000313" key="1">
    <source>
        <dbReference type="EMBL" id="QIP16570.1"/>
    </source>
</evidence>